<dbReference type="InterPro" id="IPR013098">
    <property type="entry name" value="Ig_I-set"/>
</dbReference>
<dbReference type="InterPro" id="IPR036179">
    <property type="entry name" value="Ig-like_dom_sf"/>
</dbReference>
<evidence type="ECO:0000313" key="6">
    <source>
        <dbReference type="Proteomes" id="UP001476282"/>
    </source>
</evidence>
<keyword evidence="2" id="KW-1015">Disulfide bond</keyword>
<keyword evidence="1" id="KW-0677">Repeat</keyword>
<dbReference type="RefSeq" id="WP_353567222.1">
    <property type="nucleotide sequence ID" value="NZ_BAABRI010000012.1"/>
</dbReference>
<dbReference type="InterPro" id="IPR003599">
    <property type="entry name" value="Ig_sub"/>
</dbReference>
<proteinExistence type="predicted"/>
<dbReference type="Proteomes" id="UP001476282">
    <property type="component" value="Unassembled WGS sequence"/>
</dbReference>
<dbReference type="InterPro" id="IPR007110">
    <property type="entry name" value="Ig-like_dom"/>
</dbReference>
<evidence type="ECO:0000256" key="2">
    <source>
        <dbReference type="ARBA" id="ARBA00023157"/>
    </source>
</evidence>
<feature type="signal peptide" evidence="3">
    <location>
        <begin position="1"/>
        <end position="19"/>
    </location>
</feature>
<gene>
    <name evidence="5" type="ORF">Hsar01_02325</name>
</gene>
<accession>A0ABP9UQY3</accession>
<reference evidence="5 6" key="1">
    <citation type="submission" date="2024-02" db="EMBL/GenBank/DDBJ databases">
        <title>Haloferula sargassicola NBRC 104335.</title>
        <authorList>
            <person name="Ichikawa N."/>
            <person name="Katano-Makiyama Y."/>
            <person name="Hidaka K."/>
        </authorList>
    </citation>
    <scope>NUCLEOTIDE SEQUENCE [LARGE SCALE GENOMIC DNA]</scope>
    <source>
        <strain evidence="5 6">NBRC 104335</strain>
    </source>
</reference>
<dbReference type="SMART" id="SM00409">
    <property type="entry name" value="IG"/>
    <property type="match status" value="2"/>
</dbReference>
<dbReference type="PANTHER" id="PTHR44170:SF6">
    <property type="entry name" value="CONTACTIN"/>
    <property type="match status" value="1"/>
</dbReference>
<evidence type="ECO:0000313" key="5">
    <source>
        <dbReference type="EMBL" id="GAA5483097.1"/>
    </source>
</evidence>
<evidence type="ECO:0000259" key="4">
    <source>
        <dbReference type="PROSITE" id="PS50835"/>
    </source>
</evidence>
<evidence type="ECO:0000256" key="1">
    <source>
        <dbReference type="ARBA" id="ARBA00022737"/>
    </source>
</evidence>
<evidence type="ECO:0000256" key="3">
    <source>
        <dbReference type="SAM" id="SignalP"/>
    </source>
</evidence>
<protein>
    <recommendedName>
        <fullName evidence="4">Ig-like domain-containing protein</fullName>
    </recommendedName>
</protein>
<name>A0ABP9UQY3_9BACT</name>
<keyword evidence="3" id="KW-0732">Signal</keyword>
<organism evidence="5 6">
    <name type="scientific">Haloferula sargassicola</name>
    <dbReference type="NCBI Taxonomy" id="490096"/>
    <lineage>
        <taxon>Bacteria</taxon>
        <taxon>Pseudomonadati</taxon>
        <taxon>Verrucomicrobiota</taxon>
        <taxon>Verrucomicrobiia</taxon>
        <taxon>Verrucomicrobiales</taxon>
        <taxon>Verrucomicrobiaceae</taxon>
        <taxon>Haloferula</taxon>
    </lineage>
</organism>
<sequence>MKFIHLVVPGMLAGLTVHADSVSWNLDNNSTVGGEGAGALPLSPSLAGATPVDHWTNSWPSNITTNLRDDSGNATTVDIAYSSNGGTFAIDPAHPGQDSDGTWNKEMLNGYLNAGGGGTSSLTFSQVPYTSYDICVYFSADVADREGSVSDGTTTYYFRTIGQPTTDGANAVLIQTTDTVDDASDDQGNYAIFTGLSGATQTITVDIPSYGGIAGIQILNGSLPTAIEFVGQPEDQSVAIDGDATFSVAAVGDPAPTYQWEYSPDDGVSGWTELAGETFDTLEIFGVGFGDVGYYRVVATNDGGPATSDSAYLDAYYAEPEFFLQPMDVYAEIGSTVELAADAYTYGNASYQWFKDTAPLPGETGPTLTLDNVSAADDGDYYLEVTDDIEANLVGYSDIAIVRTFVPWDGLVSEEPFDMTAGYTAGELPLQNPIVAGYADGWQDVDFGDAEPEVMSGSLIYADPYYLGSTGDRVGKTADAEGIVGTNSGRTYRLLEPRLVVADTTTGVRYLSWLYRNGNENAAAAPTVYSTLALYNGDTADANRSFEGGAADDAFGASQFFRVSNVSPNDLGVPVDGNVHLFVAKFDLSADDFSDTVTVWIDPTLGSGEPPGGMSVEFANVRFDRLALSDYASNSAAWDEIRWGATFDSVTLNPNPPENTYASWISLYPGVGAMTGFHDDPDGDGLDNGLENFFGTDPGAANAGVVNVSKSGNTLSFQHPRNATPAADISARYRWSLDLANWNASGATAGGVTVGFAASADTPETGITSVTATLSGATPERLFTDIQVTQGAP</sequence>
<dbReference type="PROSITE" id="PS50835">
    <property type="entry name" value="IG_LIKE"/>
    <property type="match status" value="1"/>
</dbReference>
<dbReference type="InterPro" id="IPR013783">
    <property type="entry name" value="Ig-like_fold"/>
</dbReference>
<dbReference type="PANTHER" id="PTHR44170">
    <property type="entry name" value="PROTEIN SIDEKICK"/>
    <property type="match status" value="1"/>
</dbReference>
<feature type="chain" id="PRO_5046496767" description="Ig-like domain-containing protein" evidence="3">
    <location>
        <begin position="20"/>
        <end position="793"/>
    </location>
</feature>
<dbReference type="Pfam" id="PF07679">
    <property type="entry name" value="I-set"/>
    <property type="match status" value="1"/>
</dbReference>
<dbReference type="EMBL" id="BAABRI010000012">
    <property type="protein sequence ID" value="GAA5483097.1"/>
    <property type="molecule type" value="Genomic_DNA"/>
</dbReference>
<keyword evidence="6" id="KW-1185">Reference proteome</keyword>
<dbReference type="Gene3D" id="2.60.40.10">
    <property type="entry name" value="Immunoglobulins"/>
    <property type="match status" value="2"/>
</dbReference>
<feature type="domain" description="Ig-like" evidence="4">
    <location>
        <begin position="320"/>
        <end position="394"/>
    </location>
</feature>
<comment type="caution">
    <text evidence="5">The sequence shown here is derived from an EMBL/GenBank/DDBJ whole genome shotgun (WGS) entry which is preliminary data.</text>
</comment>
<dbReference type="SUPFAM" id="SSF48726">
    <property type="entry name" value="Immunoglobulin"/>
    <property type="match status" value="2"/>
</dbReference>